<sequence length="170" mass="18962">MPLLTARCYSSGSVQHLDATTRNHPLCGANGWPPHSTAITVDSFQLPSFLELRNLIMNIAHKIISSDTTEGCLRKPDECSADPFRFRSSESLSDRNTYPVALPLDTCLLLCRSRAVKLLPDRCHHLSSDRDYTLRTHQKHNICPIPAISSTIVLLSVPLAATVIWQEKSR</sequence>
<keyword evidence="3" id="KW-1185">Reference proteome</keyword>
<keyword evidence="1" id="KW-0812">Transmembrane</keyword>
<evidence type="ECO:0000256" key="1">
    <source>
        <dbReference type="SAM" id="Phobius"/>
    </source>
</evidence>
<keyword evidence="1" id="KW-0472">Membrane</keyword>
<gene>
    <name evidence="2" type="ORF">MEPE_02662</name>
</gene>
<evidence type="ECO:0000313" key="2">
    <source>
        <dbReference type="EMBL" id="SNX83954.1"/>
    </source>
</evidence>
<proteinExistence type="predicted"/>
<comment type="caution">
    <text evidence="2">The sequence shown here is derived from an EMBL/GenBank/DDBJ whole genome shotgun (WGS) entry which is preliminary data.</text>
</comment>
<evidence type="ECO:0000313" key="3">
    <source>
        <dbReference type="Proteomes" id="UP001294444"/>
    </source>
</evidence>
<name>A0AAJ5C4X8_9BASI</name>
<accession>A0AAJ5C4X8</accession>
<dbReference type="AlphaFoldDB" id="A0AAJ5C4X8"/>
<dbReference type="EMBL" id="OAPG01000005">
    <property type="protein sequence ID" value="SNX83954.1"/>
    <property type="molecule type" value="Genomic_DNA"/>
</dbReference>
<dbReference type="Proteomes" id="UP001294444">
    <property type="component" value="Unassembled WGS sequence"/>
</dbReference>
<reference evidence="2" key="1">
    <citation type="submission" date="2023-10" db="EMBL/GenBank/DDBJ databases">
        <authorList>
            <person name="Guldener U."/>
        </authorList>
    </citation>
    <scope>NUCLEOTIDE SEQUENCE</scope>
    <source>
        <strain evidence="2">Mp4</strain>
    </source>
</reference>
<feature type="transmembrane region" description="Helical" evidence="1">
    <location>
        <begin position="145"/>
        <end position="165"/>
    </location>
</feature>
<organism evidence="2 3">
    <name type="scientific">Melanopsichium pennsylvanicum</name>
    <dbReference type="NCBI Taxonomy" id="63383"/>
    <lineage>
        <taxon>Eukaryota</taxon>
        <taxon>Fungi</taxon>
        <taxon>Dikarya</taxon>
        <taxon>Basidiomycota</taxon>
        <taxon>Ustilaginomycotina</taxon>
        <taxon>Ustilaginomycetes</taxon>
        <taxon>Ustilaginales</taxon>
        <taxon>Ustilaginaceae</taxon>
        <taxon>Melanopsichium</taxon>
    </lineage>
</organism>
<protein>
    <submittedName>
        <fullName evidence="2">Uncharacterized protein</fullName>
    </submittedName>
</protein>
<keyword evidence="1" id="KW-1133">Transmembrane helix</keyword>